<organism evidence="1 2">
    <name type="scientific">Neophaeococcomyces mojaviensis</name>
    <dbReference type="NCBI Taxonomy" id="3383035"/>
    <lineage>
        <taxon>Eukaryota</taxon>
        <taxon>Fungi</taxon>
        <taxon>Dikarya</taxon>
        <taxon>Ascomycota</taxon>
        <taxon>Pezizomycotina</taxon>
        <taxon>Eurotiomycetes</taxon>
        <taxon>Chaetothyriomycetidae</taxon>
        <taxon>Chaetothyriales</taxon>
        <taxon>Chaetothyriales incertae sedis</taxon>
        <taxon>Neophaeococcomyces</taxon>
    </lineage>
</organism>
<accession>A0ACC3A6Z6</accession>
<dbReference type="EMBL" id="JAPDRQ010000081">
    <property type="protein sequence ID" value="KAJ9656233.1"/>
    <property type="molecule type" value="Genomic_DNA"/>
</dbReference>
<dbReference type="Proteomes" id="UP001172386">
    <property type="component" value="Unassembled WGS sequence"/>
</dbReference>
<gene>
    <name evidence="1" type="ORF">H2198_005084</name>
</gene>
<sequence>MTKLSAFVVQKYSTLKNHPLTLELLRYDSAVHEIRLVSASDDLEDNPFVPAEHEEKQQEDDNRPHLYREWRAHWKHSESHTMESSDMSTILVISLLWEADASSTNIREVGALTLTGVVRGTDRRSPKYSVVAQSDHVNSTSIDPLLVFMRHSKLIQSILGLSRGDIIQWMGFWDRMGDENAQLLNDAAACLFGDPALSYPHMESLTLLVYFVMDSPSRLPILLRISFGNLQSTVTTGCDDCETCPMDLDYIGPVGAFKVHAAVRCDRNWQSLEDLTSEYRLRSTVFFSRWSPTAYLTHGLGAAEVGMRNEQWEPNPDTLTGEDFFQPFPGVDNENRNTYLVENPHDLGQRSDEERWDPLGLESSATYDEFDTHPSDDEAENQYISNPLFLRFE</sequence>
<evidence type="ECO:0000313" key="2">
    <source>
        <dbReference type="Proteomes" id="UP001172386"/>
    </source>
</evidence>
<evidence type="ECO:0000313" key="1">
    <source>
        <dbReference type="EMBL" id="KAJ9656233.1"/>
    </source>
</evidence>
<proteinExistence type="predicted"/>
<comment type="caution">
    <text evidence="1">The sequence shown here is derived from an EMBL/GenBank/DDBJ whole genome shotgun (WGS) entry which is preliminary data.</text>
</comment>
<reference evidence="1" key="1">
    <citation type="submission" date="2022-10" db="EMBL/GenBank/DDBJ databases">
        <title>Culturing micro-colonial fungi from biological soil crusts in the Mojave desert and describing Neophaeococcomyces mojavensis, and introducing the new genera and species Taxawa tesnikishii.</title>
        <authorList>
            <person name="Kurbessoian T."/>
            <person name="Stajich J.E."/>
        </authorList>
    </citation>
    <scope>NUCLEOTIDE SEQUENCE</scope>
    <source>
        <strain evidence="1">JES_112</strain>
    </source>
</reference>
<name>A0ACC3A6Z6_9EURO</name>
<protein>
    <submittedName>
        <fullName evidence="1">Uncharacterized protein</fullName>
    </submittedName>
</protein>
<keyword evidence="2" id="KW-1185">Reference proteome</keyword>